<accession>Q1QQ77</accession>
<dbReference type="AlphaFoldDB" id="Q1QQ77"/>
<dbReference type="OrthoDB" id="8237719at2"/>
<reference evidence="2 3" key="1">
    <citation type="submission" date="2006-03" db="EMBL/GenBank/DDBJ databases">
        <title>Complete sequence of chromosome of Nitrobacter hamburgensis X14.</title>
        <authorList>
            <consortium name="US DOE Joint Genome Institute"/>
            <person name="Copeland A."/>
            <person name="Lucas S."/>
            <person name="Lapidus A."/>
            <person name="Barry K."/>
            <person name="Detter J.C."/>
            <person name="Glavina del Rio T."/>
            <person name="Hammon N."/>
            <person name="Israni S."/>
            <person name="Dalin E."/>
            <person name="Tice H."/>
            <person name="Pitluck S."/>
            <person name="Chain P."/>
            <person name="Malfatti S."/>
            <person name="Shin M."/>
            <person name="Vergez L."/>
            <person name="Schmutz J."/>
            <person name="Larimer F."/>
            <person name="Land M."/>
            <person name="Hauser L."/>
            <person name="Kyrpides N."/>
            <person name="Ivanova N."/>
            <person name="Ward B."/>
            <person name="Arp D."/>
            <person name="Klotz M."/>
            <person name="Stein L."/>
            <person name="O'Mullan G."/>
            <person name="Starkenburg S."/>
            <person name="Sayavedra L."/>
            <person name="Poret-Peterson A.T."/>
            <person name="Gentry M.E."/>
            <person name="Bruce D."/>
            <person name="Richardson P."/>
        </authorList>
    </citation>
    <scope>NUCLEOTIDE SEQUENCE [LARGE SCALE GENOMIC DNA]</scope>
    <source>
        <strain evidence="3">DSM 10229 / NCIMB 13809 / X14</strain>
    </source>
</reference>
<proteinExistence type="predicted"/>
<feature type="transmembrane region" description="Helical" evidence="1">
    <location>
        <begin position="21"/>
        <end position="43"/>
    </location>
</feature>
<evidence type="ECO:0000256" key="1">
    <source>
        <dbReference type="SAM" id="Phobius"/>
    </source>
</evidence>
<dbReference type="Proteomes" id="UP000001953">
    <property type="component" value="Chromosome"/>
</dbReference>
<sequence length="138" mass="14900">MSTVRHAAIDRHDAGFTILEVLIALAIVAASIVAIGTVMATNVRGVRKLEDRVALMQTAQAVLVTAIPPRKDLAEGRLSGELRNYRWQVDIGPVGGDFAAENAKILWIPKLLKVRVRSPSGAMVELATVRLIRKAPGQ</sequence>
<protein>
    <submittedName>
        <fullName evidence="2">General secretion pathway protein I</fullName>
    </submittedName>
</protein>
<keyword evidence="1" id="KW-0472">Membrane</keyword>
<dbReference type="RefSeq" id="WP_011509322.1">
    <property type="nucleotide sequence ID" value="NC_007964.1"/>
</dbReference>
<keyword evidence="1" id="KW-1133">Transmembrane helix</keyword>
<dbReference type="Pfam" id="PF07963">
    <property type="entry name" value="N_methyl"/>
    <property type="match status" value="1"/>
</dbReference>
<keyword evidence="1" id="KW-0812">Transmembrane</keyword>
<dbReference type="KEGG" id="nha:Nham_0737"/>
<name>Q1QQ77_NITHX</name>
<organism evidence="2 3">
    <name type="scientific">Nitrobacter hamburgensis (strain DSM 10229 / NCIMB 13809 / X14)</name>
    <dbReference type="NCBI Taxonomy" id="323097"/>
    <lineage>
        <taxon>Bacteria</taxon>
        <taxon>Pseudomonadati</taxon>
        <taxon>Pseudomonadota</taxon>
        <taxon>Alphaproteobacteria</taxon>
        <taxon>Hyphomicrobiales</taxon>
        <taxon>Nitrobacteraceae</taxon>
        <taxon>Nitrobacter</taxon>
    </lineage>
</organism>
<gene>
    <name evidence="2" type="ordered locus">Nham_0737</name>
</gene>
<dbReference type="InterPro" id="IPR012902">
    <property type="entry name" value="N_methyl_site"/>
</dbReference>
<evidence type="ECO:0000313" key="3">
    <source>
        <dbReference type="Proteomes" id="UP000001953"/>
    </source>
</evidence>
<dbReference type="EMBL" id="CP000319">
    <property type="protein sequence ID" value="ABE61620.1"/>
    <property type="molecule type" value="Genomic_DNA"/>
</dbReference>
<evidence type="ECO:0000313" key="2">
    <source>
        <dbReference type="EMBL" id="ABE61620.1"/>
    </source>
</evidence>
<dbReference type="HOGENOM" id="CLU_145354_0_0_5"/>
<dbReference type="eggNOG" id="COG4967">
    <property type="taxonomic scope" value="Bacteria"/>
</dbReference>
<dbReference type="STRING" id="323097.Nham_0737"/>
<keyword evidence="3" id="KW-1185">Reference proteome</keyword>